<feature type="transmembrane region" description="Helical" evidence="37">
    <location>
        <begin position="1308"/>
        <end position="1327"/>
    </location>
</feature>
<evidence type="ECO:0000256" key="32">
    <source>
        <dbReference type="ARBA" id="ARBA00074079"/>
    </source>
</evidence>
<dbReference type="InterPro" id="IPR056264">
    <property type="entry name" value="R2_ABCA1-4-like"/>
</dbReference>
<comment type="similarity">
    <text evidence="34">Belongs to the TRAFAC class myosin-kinesin ATPase superfamily. Kinesin family.</text>
</comment>
<keyword evidence="15" id="KW-0967">Endosome</keyword>
<keyword evidence="20" id="KW-0445">Lipid transport</keyword>
<dbReference type="OrthoDB" id="8061355at2759"/>
<evidence type="ECO:0000256" key="4">
    <source>
        <dbReference type="ARBA" id="ARBA00004236"/>
    </source>
</evidence>
<dbReference type="InterPro" id="IPR001752">
    <property type="entry name" value="Kinesin_motor_dom"/>
</dbReference>
<dbReference type="GO" id="GO:0048731">
    <property type="term" value="P:system development"/>
    <property type="evidence" value="ECO:0007669"/>
    <property type="project" value="UniProtKB-ARBA"/>
</dbReference>
<evidence type="ECO:0000256" key="12">
    <source>
        <dbReference type="ARBA" id="ARBA00022701"/>
    </source>
</evidence>
<evidence type="ECO:0000256" key="17">
    <source>
        <dbReference type="ARBA" id="ARBA00022989"/>
    </source>
</evidence>
<feature type="region of interest" description="Disordered" evidence="36">
    <location>
        <begin position="2226"/>
        <end position="2245"/>
    </location>
</feature>
<keyword evidence="16 34" id="KW-0067">ATP-binding</keyword>
<dbReference type="FunFam" id="3.40.50.300:FF:000335">
    <property type="entry name" value="ATP binding cassette subfamily A member 5"/>
    <property type="match status" value="1"/>
</dbReference>
<evidence type="ECO:0000259" key="38">
    <source>
        <dbReference type="PROSITE" id="PS50067"/>
    </source>
</evidence>
<feature type="transmembrane region" description="Helical" evidence="37">
    <location>
        <begin position="2116"/>
        <end position="2138"/>
    </location>
</feature>
<feature type="compositionally biased region" description="Polar residues" evidence="36">
    <location>
        <begin position="882"/>
        <end position="905"/>
    </location>
</feature>
<keyword evidence="25" id="KW-0206">Cytoskeleton</keyword>
<dbReference type="GO" id="GO:0140359">
    <property type="term" value="F:ABC-type transporter activity"/>
    <property type="evidence" value="ECO:0007669"/>
    <property type="project" value="InterPro"/>
</dbReference>
<dbReference type="GO" id="GO:0008017">
    <property type="term" value="F:microtubule binding"/>
    <property type="evidence" value="ECO:0007669"/>
    <property type="project" value="InterPro"/>
</dbReference>
<evidence type="ECO:0000256" key="34">
    <source>
        <dbReference type="PROSITE-ProRule" id="PRU00283"/>
    </source>
</evidence>
<evidence type="ECO:0000256" key="31">
    <source>
        <dbReference type="ARBA" id="ARBA00073205"/>
    </source>
</evidence>
<evidence type="ECO:0000256" key="7">
    <source>
        <dbReference type="ARBA" id="ARBA00008869"/>
    </source>
</evidence>
<name>A0A3N0XNT0_ANAGA</name>
<dbReference type="Proteomes" id="UP000281406">
    <property type="component" value="Unassembled WGS sequence"/>
</dbReference>
<keyword evidence="27" id="KW-0966">Cell projection</keyword>
<feature type="binding site" evidence="34">
    <location>
        <begin position="79"/>
        <end position="86"/>
    </location>
    <ligand>
        <name>ATP</name>
        <dbReference type="ChEBI" id="CHEBI:30616"/>
    </ligand>
</feature>
<feature type="domain" description="ABC transporter" evidence="39">
    <location>
        <begin position="1459"/>
        <end position="1694"/>
    </location>
</feature>
<evidence type="ECO:0000256" key="15">
    <source>
        <dbReference type="ARBA" id="ARBA00022753"/>
    </source>
</evidence>
<protein>
    <recommendedName>
        <fullName evidence="32">Cholesterol transporter ABCA5</fullName>
    </recommendedName>
    <alternativeName>
        <fullName evidence="33">ATP-binding cassette sub-family A member 5</fullName>
    </alternativeName>
    <alternativeName>
        <fullName evidence="31">Kinesin-like protein KIF19</fullName>
    </alternativeName>
</protein>
<comment type="catalytic activity">
    <reaction evidence="28">
        <text>cholesterol(in) + ATP + H2O = cholesterol(out) + ADP + phosphate + H(+)</text>
        <dbReference type="Rhea" id="RHEA:39051"/>
        <dbReference type="ChEBI" id="CHEBI:15377"/>
        <dbReference type="ChEBI" id="CHEBI:15378"/>
        <dbReference type="ChEBI" id="CHEBI:16113"/>
        <dbReference type="ChEBI" id="CHEBI:30616"/>
        <dbReference type="ChEBI" id="CHEBI:43474"/>
        <dbReference type="ChEBI" id="CHEBI:456216"/>
    </reaction>
    <physiologicalReaction direction="left-to-right" evidence="28">
        <dbReference type="Rhea" id="RHEA:39052"/>
    </physiologicalReaction>
</comment>
<evidence type="ECO:0000256" key="33">
    <source>
        <dbReference type="ARBA" id="ARBA00082190"/>
    </source>
</evidence>
<dbReference type="GO" id="GO:0005874">
    <property type="term" value="C:microtubule"/>
    <property type="evidence" value="ECO:0007669"/>
    <property type="project" value="UniProtKB-KW"/>
</dbReference>
<keyword evidence="23 34" id="KW-0505">Motor protein</keyword>
<dbReference type="GO" id="GO:0043691">
    <property type="term" value="P:reverse cholesterol transport"/>
    <property type="evidence" value="ECO:0007669"/>
    <property type="project" value="UniProtKB-ARBA"/>
</dbReference>
<evidence type="ECO:0000256" key="29">
    <source>
        <dbReference type="ARBA" id="ARBA00055376"/>
    </source>
</evidence>
<dbReference type="SMART" id="SM00129">
    <property type="entry name" value="KISc"/>
    <property type="match status" value="1"/>
</dbReference>
<evidence type="ECO:0000256" key="22">
    <source>
        <dbReference type="ARBA" id="ARBA00023136"/>
    </source>
</evidence>
<feature type="coiled-coil region" evidence="35">
    <location>
        <begin position="336"/>
        <end position="404"/>
    </location>
</feature>
<evidence type="ECO:0000256" key="21">
    <source>
        <dbReference type="ARBA" id="ARBA00023069"/>
    </source>
</evidence>
<proteinExistence type="inferred from homology"/>
<feature type="transmembrane region" description="Helical" evidence="37">
    <location>
        <begin position="2085"/>
        <end position="2110"/>
    </location>
</feature>
<feature type="domain" description="ABC transporter" evidence="39">
    <location>
        <begin position="2267"/>
        <end position="2510"/>
    </location>
</feature>
<dbReference type="Pfam" id="PF00225">
    <property type="entry name" value="Kinesin"/>
    <property type="match status" value="1"/>
</dbReference>
<dbReference type="InterPro" id="IPR013525">
    <property type="entry name" value="ABC2_TM"/>
</dbReference>
<dbReference type="Gene3D" id="3.40.850.10">
    <property type="entry name" value="Kinesin motor domain"/>
    <property type="match status" value="1"/>
</dbReference>
<comment type="function">
    <text evidence="29">Plus end-directed microtubule-dependent motor protein that regulates the length of motile cilia by mediating depolymerization of microtubules at ciliary tips.</text>
</comment>
<dbReference type="PANTHER" id="PTHR19229">
    <property type="entry name" value="ATP-BINDING CASSETTE TRANSPORTER SUBFAMILY A ABCA"/>
    <property type="match status" value="1"/>
</dbReference>
<evidence type="ECO:0000256" key="6">
    <source>
        <dbReference type="ARBA" id="ARBA00004653"/>
    </source>
</evidence>
<dbReference type="InterPro" id="IPR019821">
    <property type="entry name" value="Kinesin_motor_CS"/>
</dbReference>
<evidence type="ECO:0000256" key="28">
    <source>
        <dbReference type="ARBA" id="ARBA00050894"/>
    </source>
</evidence>
<keyword evidence="18" id="KW-0333">Golgi apparatus</keyword>
<feature type="region of interest" description="Disordered" evidence="36">
    <location>
        <begin position="735"/>
        <end position="762"/>
    </location>
</feature>
<evidence type="ECO:0000256" key="1">
    <source>
        <dbReference type="ARBA" id="ARBA00004107"/>
    </source>
</evidence>
<dbReference type="PROSITE" id="PS00411">
    <property type="entry name" value="KINESIN_MOTOR_1"/>
    <property type="match status" value="1"/>
</dbReference>
<feature type="transmembrane region" description="Helical" evidence="37">
    <location>
        <begin position="1334"/>
        <end position="1355"/>
    </location>
</feature>
<feature type="region of interest" description="Disordered" evidence="36">
    <location>
        <begin position="447"/>
        <end position="478"/>
    </location>
</feature>
<dbReference type="InterPro" id="IPR003593">
    <property type="entry name" value="AAA+_ATPase"/>
</dbReference>
<evidence type="ECO:0000256" key="19">
    <source>
        <dbReference type="ARBA" id="ARBA00023054"/>
    </source>
</evidence>
<evidence type="ECO:0000256" key="13">
    <source>
        <dbReference type="ARBA" id="ARBA00022737"/>
    </source>
</evidence>
<feature type="transmembrane region" description="Helical" evidence="37">
    <location>
        <begin position="1999"/>
        <end position="2021"/>
    </location>
</feature>
<evidence type="ECO:0000259" key="39">
    <source>
        <dbReference type="PROSITE" id="PS50893"/>
    </source>
</evidence>
<dbReference type="CDD" id="cd01370">
    <property type="entry name" value="KISc_KIP3_like"/>
    <property type="match status" value="1"/>
</dbReference>
<dbReference type="PRINTS" id="PR00380">
    <property type="entry name" value="KINESINHEAVY"/>
</dbReference>
<keyword evidence="11 37" id="KW-0812">Transmembrane</keyword>
<dbReference type="CDD" id="cd03263">
    <property type="entry name" value="ABC_subfamily_A"/>
    <property type="match status" value="2"/>
</dbReference>
<dbReference type="GO" id="GO:0010874">
    <property type="term" value="P:regulation of cholesterol efflux"/>
    <property type="evidence" value="ECO:0007669"/>
    <property type="project" value="UniProtKB-ARBA"/>
</dbReference>
<dbReference type="GO" id="GO:0007018">
    <property type="term" value="P:microtubule-based movement"/>
    <property type="evidence" value="ECO:0007669"/>
    <property type="project" value="InterPro"/>
</dbReference>
<keyword evidence="19 35" id="KW-0175">Coiled coil</keyword>
<feature type="region of interest" description="Disordered" evidence="36">
    <location>
        <begin position="786"/>
        <end position="905"/>
    </location>
</feature>
<comment type="similarity">
    <text evidence="7">Belongs to the ABC transporter superfamily. ABCA family.</text>
</comment>
<feature type="transmembrane region" description="Helical" evidence="37">
    <location>
        <begin position="2185"/>
        <end position="2206"/>
    </location>
</feature>
<dbReference type="InterPro" id="IPR036961">
    <property type="entry name" value="Kinesin_motor_dom_sf"/>
</dbReference>
<evidence type="ECO:0000256" key="16">
    <source>
        <dbReference type="ARBA" id="ARBA00022840"/>
    </source>
</evidence>
<keyword evidence="17 37" id="KW-1133">Transmembrane helix</keyword>
<keyword evidence="21" id="KW-0969">Cilium</keyword>
<evidence type="ECO:0000256" key="26">
    <source>
        <dbReference type="ARBA" id="ARBA00023228"/>
    </source>
</evidence>
<keyword evidence="12" id="KW-0493">Microtubule</keyword>
<feature type="transmembrane region" description="Helical" evidence="37">
    <location>
        <begin position="1198"/>
        <end position="1221"/>
    </location>
</feature>
<dbReference type="GO" id="GO:0031902">
    <property type="term" value="C:late endosome membrane"/>
    <property type="evidence" value="ECO:0007669"/>
    <property type="project" value="UniProtKB-SubCell"/>
</dbReference>
<dbReference type="GO" id="GO:0016887">
    <property type="term" value="F:ATP hydrolysis activity"/>
    <property type="evidence" value="ECO:0007669"/>
    <property type="project" value="InterPro"/>
</dbReference>
<dbReference type="PROSITE" id="PS00211">
    <property type="entry name" value="ABC_TRANSPORTER_1"/>
    <property type="match status" value="1"/>
</dbReference>
<dbReference type="GO" id="GO:0005886">
    <property type="term" value="C:plasma membrane"/>
    <property type="evidence" value="ECO:0007669"/>
    <property type="project" value="UniProtKB-SubCell"/>
</dbReference>
<evidence type="ECO:0000256" key="24">
    <source>
        <dbReference type="ARBA" id="ARBA00023180"/>
    </source>
</evidence>
<dbReference type="GO" id="GO:0000139">
    <property type="term" value="C:Golgi membrane"/>
    <property type="evidence" value="ECO:0007669"/>
    <property type="project" value="UniProtKB-SubCell"/>
</dbReference>
<evidence type="ECO:0000256" key="14">
    <source>
        <dbReference type="ARBA" id="ARBA00022741"/>
    </source>
</evidence>
<dbReference type="FunFam" id="3.40.50.300:FF:000729">
    <property type="entry name" value="ATP-binding cassette, sub-family A (ABC1), member 5"/>
    <property type="match status" value="1"/>
</dbReference>
<evidence type="ECO:0000256" key="18">
    <source>
        <dbReference type="ARBA" id="ARBA00023034"/>
    </source>
</evidence>
<evidence type="ECO:0000256" key="37">
    <source>
        <dbReference type="SAM" id="Phobius"/>
    </source>
</evidence>
<dbReference type="InterPro" id="IPR027417">
    <property type="entry name" value="P-loop_NTPase"/>
</dbReference>
<dbReference type="Pfam" id="PF12698">
    <property type="entry name" value="ABC2_membrane_3"/>
    <property type="match status" value="2"/>
</dbReference>
<dbReference type="SMART" id="SM00382">
    <property type="entry name" value="AAA"/>
    <property type="match status" value="2"/>
</dbReference>
<comment type="function">
    <text evidence="30">Cholesterol efflux transporter in macrophages that is responsible for APOAI/high-density lipoproteins (HDL) formation at the plasma membrane under high cholesterol levels and participates in reverse cholesterol transport. May play a role in the processing of autolysosomes.</text>
</comment>
<dbReference type="FunFam" id="3.40.850.10:FF:000037">
    <property type="entry name" value="kinesin-like protein KIF19"/>
    <property type="match status" value="1"/>
</dbReference>
<keyword evidence="14 34" id="KW-0547">Nucleotide-binding</keyword>
<dbReference type="Pfam" id="PF23321">
    <property type="entry name" value="R1_ABCA1"/>
    <property type="match status" value="1"/>
</dbReference>
<dbReference type="GO" id="GO:0003777">
    <property type="term" value="F:microtubule motor activity"/>
    <property type="evidence" value="ECO:0007669"/>
    <property type="project" value="InterPro"/>
</dbReference>
<dbReference type="PROSITE" id="PS50067">
    <property type="entry name" value="KINESIN_MOTOR_2"/>
    <property type="match status" value="1"/>
</dbReference>
<evidence type="ECO:0000256" key="35">
    <source>
        <dbReference type="SAM" id="Coils"/>
    </source>
</evidence>
<sequence length="2631" mass="297340">MAESTITAPIMVVLMDPMEDPDDILRANRSREKTYMFDVAFDYTATQASLFCDEVYRSTTKGLIEGLISGYNATVFAYGPTGCGKTYTMLGTDREPGIYVRTLNDLFKAIEETSDDMQYSVSMSYLEIYNEMIRDLLNPSSGFLDLREDSKGEIQVAGITEVSTINAREIMELLVKGNKQRTQEPTAANQTSSRSHAVLQVAVRQQSRCRDILQEVRFARLFMIDLAGSERASQTQNRGQRLKEGAHINRSLLALGNCINALSEKNGNKYVNYRDSKLTRLLKDSLGGNSRTVMIAHISPASLAFEDSRNTLTYADRAKSIRTRVKRNLLNVSYHIAQYTSIISDLRSEIQRLKKKIADQASRQLNPDRTDIRHVQAEVQAHSSQQSRAEMDQLREQLIDAFRQQMDIRKRLMELDNSNMEIQIDTSKHLLTIADWEQERFRRRKKWQGERRKETFNKDESEKDSDSPESLPDSTETQEVAIARENLVMLMTEQKKIQKQKAGLEQRLAELREKARRLEELLPRRVSSEEQREVLCLLCKVHELEIENAEMQSSALLKDNVIRQKNVVVQRFEQHRHLCHEIIQQQRQFIDDHSLLVPPHLQELYEMYMKEMDEKNLDRVVALDKFTIRTLKEGSLPKITLPSRVRDPLQEMDSDQESVRTLGSDNRQVLTKLRRHTLPPILPEPDGDRVFKSSHKQMKNSVVMTPPPIHINGQGNRELLPSVLDDALRFSHLSHSMSSHLDSSPESSENGTDAPLTPKERQQILRGVQSIAVKAARRRSKVLEIDALRLPPPPSPLDPKKHKSNLSLSEASPKGPVLRRGRQPSPELRHATSDDNLSSSTGDGPAPNGTWTRPRNRQAVKNPAPREQDFEGRRRKRRSRSFEVTGQALSQVKNTSQRFRPLDSTSDPHLHINGHPPAPILRPQHRAQPQLAKARPSHNIHQTGSTADVTSSNLPSHLIKRGPQTRQLQPLLQLKHAGRMQPITRRDAGVWHQTRSLLYKNLLIKWRTKQQSLQELILPLLLLGLLILISTLNPHVSYGSISTKELEYERDLVIKGLGYTPISNITNHIMEEVARELPMNERLDMFSTEEDLENASLYEPDGYVGVVFLDSMSYRLRFPYNQLPLPSDFTESITSCYTNYVNCRAANYWYSGFVRLQSLIDAAIIQMKTKRPVWNELKVRAVMMGHPGSVEVQKFPHALISIYLVLAFTPFVSFLIVNVAAEKEQRLKDTMGMMGLYDSAFWLSWGLLYAALVTTMSILMAVIATCTPLFSNSNFFVIFLLIFLYGISSIFFSFMLTPLFKKPKFASTVGSMLTVVFGCLSLFTVLMRDFPQSAVWLLCLLSPSAFSIGIAQVVYLEAQGDGAVFSSLGNGPHALYVPMVMLFLDCILYLLLAIYLDQVLPGEFGTRRSVLYFLQPSYWSKRRKRYVEVSSVYESEVNGTPVTESVEAVSPEFRGKEVIRICNIRKIYREKDTKVEALRGLTFDIYEGQITALLGHSGAGKSTLMNILCGICPPTEGTATIYGTPVAEIAEGAEMKQLVGICPQFNIIFDVLTVEEHLRIFAAIKGILPSDIDGEVRKVLKDLDLEKIMDAQAKNLSGGQKRKLSVGIAILGDPKVLLLDEPTAGMDPVSRHQVWSLLKSRRAGRVTVLSTHYMDEADILADRKAVISQGQLKCVGSSMYLKTKCGVGYHLRMSVTEGCEVDNITSLVKNHVPKAQLSRQQEAELTFTLPFESMDTFPGLFAELDCRPDLGVINYGVSMTTLEDVFLRLEAEAEVDQADYSVFNQDKVEEEADACSLDDTDQRLLTFSDNRQDAVTGHALWRQQFCTVAWLHMLNLQRERKPFIYNLTLFLVFLSAMLILSVATGNIQIHSPERLFSPIYLLRRNEAPHKYTTSLLVQNSTDSDLSGFIHNLESQDIKVEMMKKPDYMSAAPVSAAINVTGSGKDFAYILAFNSTTVHSLPMAVNVLSNALLRGFNSTGHIRTWTKPFDYQIPDKTSYALVYIEAVILGMLAAGMPAYFAMDHTRDRELKCRSTLRISGIVPSAYWCGQAAIDVPFYYLILTCMTSTLFAFHSTNLLTSHNIMSVALCLIGFSPAMVLFTYCVSFMFVRVQSNRDFFSVVSMMLCVVSASIVQLALVNENAGIARLLHNALCFFSPLYPLMGCLNCITMATFLQSPHDDFLWKNLFISVVAPYIQCILLLFTLRWLEIRYGGKTMKNDQLCRISSQAKSKAQRNPEENVSEDEDVQMEKARVKEALTCQCCEEKPVVVVSNLKKQYKGKREGFSLNKRRKVATKNISFCVRKGEVLGLLGPNGAGKSTIMHMLSGDAEPTAGQILMGDYSTDFQPVENPLEHIGYCPQVNPLWPRITLQEHLEIYAAIKGLRQCDIPNIIKRVVSALELKDHLYKQAKNLSAGLKRKLCFALSMLGNPQIVLLDEPSTGMDPKSKQRMWRAIRAAFKNKQRGALLTTHYMEEAEAVCDRVAIMVSGQLRCIGSIQHLKGKFGRGYSLEINLREELTGLQQVALLHKEILKIFPHAARQDSFATLMVYKIPMEDVKSLAKSFAQLESAKQNFNFEEYNFSQSTLEQVFMEFAKEQENEEEEVGSLSTTFQWQRLRQDGPISINHADSIVHQL</sequence>
<dbReference type="InterPro" id="IPR017871">
    <property type="entry name" value="ABC_transporter-like_CS"/>
</dbReference>
<dbReference type="InterPro" id="IPR026082">
    <property type="entry name" value="ABCA"/>
</dbReference>
<comment type="caution">
    <text evidence="40">The sequence shown here is derived from an EMBL/GenBank/DDBJ whole genome shotgun (WGS) entry which is preliminary data.</text>
</comment>
<dbReference type="InterPro" id="IPR003439">
    <property type="entry name" value="ABC_transporter-like_ATP-bd"/>
</dbReference>
<dbReference type="GO" id="GO:0005765">
    <property type="term" value="C:lysosomal membrane"/>
    <property type="evidence" value="ECO:0007669"/>
    <property type="project" value="UniProtKB-SubCell"/>
</dbReference>
<feature type="transmembrane region" description="Helical" evidence="37">
    <location>
        <begin position="2058"/>
        <end position="2078"/>
    </location>
</feature>
<feature type="compositionally biased region" description="Low complexity" evidence="36">
    <location>
        <begin position="735"/>
        <end position="748"/>
    </location>
</feature>
<organism evidence="40 41">
    <name type="scientific">Anabarilius grahami</name>
    <name type="common">Kanglang fish</name>
    <name type="synonym">Barilius grahami</name>
    <dbReference type="NCBI Taxonomy" id="495550"/>
    <lineage>
        <taxon>Eukaryota</taxon>
        <taxon>Metazoa</taxon>
        <taxon>Chordata</taxon>
        <taxon>Craniata</taxon>
        <taxon>Vertebrata</taxon>
        <taxon>Euteleostomi</taxon>
        <taxon>Actinopterygii</taxon>
        <taxon>Neopterygii</taxon>
        <taxon>Teleostei</taxon>
        <taxon>Ostariophysi</taxon>
        <taxon>Cypriniformes</taxon>
        <taxon>Xenocyprididae</taxon>
        <taxon>Xenocypridinae</taxon>
        <taxon>Xenocypridinae incertae sedis</taxon>
        <taxon>Anabarilius</taxon>
    </lineage>
</organism>
<feature type="transmembrane region" description="Helical" evidence="37">
    <location>
        <begin position="2150"/>
        <end position="2173"/>
    </location>
</feature>
<dbReference type="GO" id="GO:0005929">
    <property type="term" value="C:cilium"/>
    <property type="evidence" value="ECO:0007669"/>
    <property type="project" value="UniProtKB-SubCell"/>
</dbReference>
<dbReference type="SUPFAM" id="SSF52540">
    <property type="entry name" value="P-loop containing nucleoside triphosphate hydrolases"/>
    <property type="match status" value="3"/>
</dbReference>
<evidence type="ECO:0000256" key="25">
    <source>
        <dbReference type="ARBA" id="ARBA00023212"/>
    </source>
</evidence>
<keyword evidence="24" id="KW-0325">Glycoprotein</keyword>
<evidence type="ECO:0000256" key="20">
    <source>
        <dbReference type="ARBA" id="ARBA00023055"/>
    </source>
</evidence>
<feature type="compositionally biased region" description="Basic and acidic residues" evidence="36">
    <location>
        <begin position="447"/>
        <end position="466"/>
    </location>
</feature>
<reference evidence="40 41" key="1">
    <citation type="submission" date="2018-10" db="EMBL/GenBank/DDBJ databases">
        <title>Genome assembly for a Yunnan-Guizhou Plateau 3E fish, Anabarilius grahami (Regan), and its evolutionary and genetic applications.</title>
        <authorList>
            <person name="Jiang W."/>
        </authorList>
    </citation>
    <scope>NUCLEOTIDE SEQUENCE [LARGE SCALE GENOMIC DNA]</scope>
    <source>
        <strain evidence="40">AG-KIZ</strain>
        <tissue evidence="40">Muscle</tissue>
    </source>
</reference>
<dbReference type="EMBL" id="RJVU01067793">
    <property type="protein sequence ID" value="ROI81987.1"/>
    <property type="molecule type" value="Genomic_DNA"/>
</dbReference>
<feature type="transmembrane region" description="Helical" evidence="37">
    <location>
        <begin position="1241"/>
        <end position="1263"/>
    </location>
</feature>
<feature type="domain" description="Kinesin motor" evidence="38">
    <location>
        <begin position="1"/>
        <end position="321"/>
    </location>
</feature>
<gene>
    <name evidence="40" type="ORF">DPX16_22222</name>
</gene>
<evidence type="ECO:0000256" key="30">
    <source>
        <dbReference type="ARBA" id="ARBA00057378"/>
    </source>
</evidence>
<evidence type="ECO:0000256" key="27">
    <source>
        <dbReference type="ARBA" id="ARBA00023273"/>
    </source>
</evidence>
<dbReference type="PANTHER" id="PTHR19229:SF209">
    <property type="entry name" value="ATP-BINDING CASSETTE SUB-FAMILY A MEMBER 5 ISOFORM X1"/>
    <property type="match status" value="1"/>
</dbReference>
<evidence type="ECO:0000256" key="2">
    <source>
        <dbReference type="ARBA" id="ARBA00004138"/>
    </source>
</evidence>
<evidence type="ECO:0000256" key="8">
    <source>
        <dbReference type="ARBA" id="ARBA00022448"/>
    </source>
</evidence>
<keyword evidence="41" id="KW-1185">Reference proteome</keyword>
<keyword evidence="9" id="KW-1003">Cell membrane</keyword>
<evidence type="ECO:0000256" key="3">
    <source>
        <dbReference type="ARBA" id="ARBA00004155"/>
    </source>
</evidence>
<evidence type="ECO:0000256" key="10">
    <source>
        <dbReference type="ARBA" id="ARBA00022490"/>
    </source>
</evidence>
<feature type="transmembrane region" description="Helical" evidence="37">
    <location>
        <begin position="1275"/>
        <end position="1296"/>
    </location>
</feature>
<feature type="transmembrane region" description="Helical" evidence="37">
    <location>
        <begin position="1843"/>
        <end position="1863"/>
    </location>
</feature>
<keyword evidence="26" id="KW-0458">Lysosome</keyword>
<evidence type="ECO:0000256" key="23">
    <source>
        <dbReference type="ARBA" id="ARBA00023175"/>
    </source>
</evidence>
<keyword evidence="10" id="KW-0963">Cytoplasm</keyword>
<dbReference type="PROSITE" id="PS50893">
    <property type="entry name" value="ABC_TRANSPORTER_2"/>
    <property type="match status" value="2"/>
</dbReference>
<evidence type="ECO:0000313" key="40">
    <source>
        <dbReference type="EMBL" id="ROI81987.1"/>
    </source>
</evidence>
<keyword evidence="22 37" id="KW-0472">Membrane</keyword>
<evidence type="ECO:0000256" key="11">
    <source>
        <dbReference type="ARBA" id="ARBA00022692"/>
    </source>
</evidence>
<dbReference type="GO" id="GO:0005319">
    <property type="term" value="F:lipid transporter activity"/>
    <property type="evidence" value="ECO:0007669"/>
    <property type="project" value="TreeGrafter"/>
</dbReference>
<feature type="transmembrane region" description="Helical" evidence="37">
    <location>
        <begin position="1016"/>
        <end position="1036"/>
    </location>
</feature>
<dbReference type="GO" id="GO:0005524">
    <property type="term" value="F:ATP binding"/>
    <property type="evidence" value="ECO:0007669"/>
    <property type="project" value="UniProtKB-UniRule"/>
</dbReference>
<evidence type="ECO:0000313" key="41">
    <source>
        <dbReference type="Proteomes" id="UP000281406"/>
    </source>
</evidence>
<feature type="coiled-coil region" evidence="35">
    <location>
        <begin position="494"/>
        <end position="521"/>
    </location>
</feature>
<dbReference type="Pfam" id="PF00005">
    <property type="entry name" value="ABC_tran"/>
    <property type="match status" value="2"/>
</dbReference>
<comment type="subcellular location">
    <subcellularLocation>
        <location evidence="4">Cell membrane</location>
    </subcellularLocation>
    <subcellularLocation>
        <location evidence="2">Cell projection</location>
        <location evidence="2">Cilium</location>
    </subcellularLocation>
    <subcellularLocation>
        <location evidence="5">Cytoplasm</location>
        <location evidence="5">Cytoskeleton</location>
    </subcellularLocation>
    <subcellularLocation>
        <location evidence="6">Golgi apparatus membrane</location>
        <topology evidence="6">Multi-pass membrane protein</topology>
    </subcellularLocation>
    <subcellularLocation>
        <location evidence="1">Late endosome membrane</location>
        <topology evidence="1">Multi-pass membrane protein</topology>
    </subcellularLocation>
    <subcellularLocation>
        <location evidence="3">Lysosome membrane</location>
        <topology evidence="3">Multi-pass membrane protein</topology>
    </subcellularLocation>
</comment>
<feature type="transmembrane region" description="Helical" evidence="37">
    <location>
        <begin position="1375"/>
        <end position="1396"/>
    </location>
</feature>
<evidence type="ECO:0000256" key="36">
    <source>
        <dbReference type="SAM" id="MobiDB-lite"/>
    </source>
</evidence>
<evidence type="ECO:0000256" key="9">
    <source>
        <dbReference type="ARBA" id="ARBA00022475"/>
    </source>
</evidence>
<evidence type="ECO:0000256" key="5">
    <source>
        <dbReference type="ARBA" id="ARBA00004245"/>
    </source>
</evidence>
<dbReference type="Gene3D" id="3.40.50.300">
    <property type="entry name" value="P-loop containing nucleotide triphosphate hydrolases"/>
    <property type="match status" value="2"/>
</dbReference>
<accession>A0A3N0XNT0</accession>
<keyword evidence="13" id="KW-0677">Repeat</keyword>
<keyword evidence="8" id="KW-0813">Transport</keyword>